<keyword evidence="2" id="KW-0732">Signal</keyword>
<dbReference type="InterPro" id="IPR005770">
    <property type="entry name" value="PhnD"/>
</dbReference>
<dbReference type="RefSeq" id="WP_378930433.1">
    <property type="nucleotide sequence ID" value="NZ_JBHLVO010000002.1"/>
</dbReference>
<proteinExistence type="inferred from homology"/>
<gene>
    <name evidence="3" type="primary">phnD</name>
    <name evidence="3" type="ORF">ACFFIX_03100</name>
</gene>
<evidence type="ECO:0000256" key="2">
    <source>
        <dbReference type="ARBA" id="ARBA00022729"/>
    </source>
</evidence>
<dbReference type="PROSITE" id="PS51257">
    <property type="entry name" value="PROKAR_LIPOPROTEIN"/>
    <property type="match status" value="1"/>
</dbReference>
<protein>
    <submittedName>
        <fullName evidence="3">Phosphate/phosphite/phosphonate ABC transporter substrate-binding protein</fullName>
    </submittedName>
</protein>
<dbReference type="Gene3D" id="3.40.190.10">
    <property type="entry name" value="Periplasmic binding protein-like II"/>
    <property type="match status" value="2"/>
</dbReference>
<dbReference type="EMBL" id="JBHLVO010000002">
    <property type="protein sequence ID" value="MFC0270445.1"/>
    <property type="molecule type" value="Genomic_DNA"/>
</dbReference>
<name>A0ABV6GA76_9BACI</name>
<evidence type="ECO:0000256" key="1">
    <source>
        <dbReference type="ARBA" id="ARBA00007162"/>
    </source>
</evidence>
<dbReference type="NCBIfam" id="TIGR01098">
    <property type="entry name" value="3A0109s03R"/>
    <property type="match status" value="1"/>
</dbReference>
<organism evidence="3 4">
    <name type="scientific">Metabacillus herbersteinensis</name>
    <dbReference type="NCBI Taxonomy" id="283816"/>
    <lineage>
        <taxon>Bacteria</taxon>
        <taxon>Bacillati</taxon>
        <taxon>Bacillota</taxon>
        <taxon>Bacilli</taxon>
        <taxon>Bacillales</taxon>
        <taxon>Bacillaceae</taxon>
        <taxon>Metabacillus</taxon>
    </lineage>
</organism>
<accession>A0ABV6GA76</accession>
<dbReference type="Proteomes" id="UP001589854">
    <property type="component" value="Unassembled WGS sequence"/>
</dbReference>
<evidence type="ECO:0000313" key="4">
    <source>
        <dbReference type="Proteomes" id="UP001589854"/>
    </source>
</evidence>
<dbReference type="PANTHER" id="PTHR35841:SF1">
    <property type="entry name" value="PHOSPHONATES-BINDING PERIPLASMIC PROTEIN"/>
    <property type="match status" value="1"/>
</dbReference>
<comment type="similarity">
    <text evidence="1">Belongs to the phosphate/phosphite/phosphonate binding protein family.</text>
</comment>
<keyword evidence="4" id="KW-1185">Reference proteome</keyword>
<evidence type="ECO:0000313" key="3">
    <source>
        <dbReference type="EMBL" id="MFC0270445.1"/>
    </source>
</evidence>
<dbReference type="PANTHER" id="PTHR35841">
    <property type="entry name" value="PHOSPHONATES-BINDING PERIPLASMIC PROTEIN"/>
    <property type="match status" value="1"/>
</dbReference>
<reference evidence="3 4" key="1">
    <citation type="submission" date="2024-09" db="EMBL/GenBank/DDBJ databases">
        <authorList>
            <person name="Sun Q."/>
            <person name="Mori K."/>
        </authorList>
    </citation>
    <scope>NUCLEOTIDE SEQUENCE [LARGE SCALE GENOMIC DNA]</scope>
    <source>
        <strain evidence="3 4">CCM 7228</strain>
    </source>
</reference>
<dbReference type="Pfam" id="PF12974">
    <property type="entry name" value="Phosphonate-bd"/>
    <property type="match status" value="1"/>
</dbReference>
<sequence length="298" mass="33506">MRKCLLVIIVFCILIVGCSKVAETEKIEERDVFTIGLIPSQSEGEMQTAINKLTEDLREKLNRKVEIEHFPSYNGVVEALNYNHIDMAYFGPLTYVIAHERSSAKAIVTQLVDNEPYYYSYIIVHADSKWNTLDELLDAKQDLNFAFGSLSSTSGSLIPGIELKKRGVFVTEDDHEFKSVRYTGSHDITAQSVLNKTVDAGAIDSAIFNSLVKSGKIAKEQFKIIWKSDKLFQYPWAVNAETDEETIKELQKAFLSITDKDILNAFGASGFTKTSNKDYESIRKAAISDGRMDDDLDE</sequence>
<comment type="caution">
    <text evidence="3">The sequence shown here is derived from an EMBL/GenBank/DDBJ whole genome shotgun (WGS) entry which is preliminary data.</text>
</comment>
<dbReference type="SUPFAM" id="SSF53850">
    <property type="entry name" value="Periplasmic binding protein-like II"/>
    <property type="match status" value="1"/>
</dbReference>